<protein>
    <submittedName>
        <fullName evidence="1">67_t:CDS:1</fullName>
    </submittedName>
</protein>
<name>A0ACA9R286_9GLOM</name>
<dbReference type="Proteomes" id="UP000789920">
    <property type="component" value="Unassembled WGS sequence"/>
</dbReference>
<proteinExistence type="predicted"/>
<sequence length="47" mass="5737">MGIWLDGIRKIEFTFDKRYKQLRTQPRLVHLKKLHNHQTGTLDFINE</sequence>
<accession>A0ACA9R286</accession>
<keyword evidence="2" id="KW-1185">Reference proteome</keyword>
<comment type="caution">
    <text evidence="1">The sequence shown here is derived from an EMBL/GenBank/DDBJ whole genome shotgun (WGS) entry which is preliminary data.</text>
</comment>
<organism evidence="1 2">
    <name type="scientific">Racocetra persica</name>
    <dbReference type="NCBI Taxonomy" id="160502"/>
    <lineage>
        <taxon>Eukaryota</taxon>
        <taxon>Fungi</taxon>
        <taxon>Fungi incertae sedis</taxon>
        <taxon>Mucoromycota</taxon>
        <taxon>Glomeromycotina</taxon>
        <taxon>Glomeromycetes</taxon>
        <taxon>Diversisporales</taxon>
        <taxon>Gigasporaceae</taxon>
        <taxon>Racocetra</taxon>
    </lineage>
</organism>
<evidence type="ECO:0000313" key="1">
    <source>
        <dbReference type="EMBL" id="CAG8773672.1"/>
    </source>
</evidence>
<reference evidence="1" key="1">
    <citation type="submission" date="2021-06" db="EMBL/GenBank/DDBJ databases">
        <authorList>
            <person name="Kallberg Y."/>
            <person name="Tangrot J."/>
            <person name="Rosling A."/>
        </authorList>
    </citation>
    <scope>NUCLEOTIDE SEQUENCE</scope>
    <source>
        <strain evidence="1">MA461A</strain>
    </source>
</reference>
<evidence type="ECO:0000313" key="2">
    <source>
        <dbReference type="Proteomes" id="UP000789920"/>
    </source>
</evidence>
<gene>
    <name evidence="1" type="ORF">RPERSI_LOCUS16713</name>
</gene>
<feature type="non-terminal residue" evidence="1">
    <location>
        <position position="47"/>
    </location>
</feature>
<dbReference type="EMBL" id="CAJVQC010041754">
    <property type="protein sequence ID" value="CAG8773672.1"/>
    <property type="molecule type" value="Genomic_DNA"/>
</dbReference>